<evidence type="ECO:0000256" key="1">
    <source>
        <dbReference type="SAM" id="Phobius"/>
    </source>
</evidence>
<comment type="caution">
    <text evidence="2">The sequence shown here is derived from an EMBL/GenBank/DDBJ whole genome shotgun (WGS) entry which is preliminary data.</text>
</comment>
<dbReference type="Proteomes" id="UP000784128">
    <property type="component" value="Unassembled WGS sequence"/>
</dbReference>
<keyword evidence="3" id="KW-1185">Reference proteome</keyword>
<keyword evidence="1" id="KW-0812">Transmembrane</keyword>
<reference evidence="2 3" key="1">
    <citation type="submission" date="2021-05" db="EMBL/GenBank/DDBJ databases">
        <title>The draft genome of Geobacter chapellei DSM 13688.</title>
        <authorList>
            <person name="Xu Z."/>
            <person name="Masuda Y."/>
            <person name="Itoh H."/>
            <person name="Senoo K."/>
        </authorList>
    </citation>
    <scope>NUCLEOTIDE SEQUENCE [LARGE SCALE GENOMIC DNA]</scope>
    <source>
        <strain evidence="2 3">DSM 13688</strain>
    </source>
</reference>
<feature type="transmembrane region" description="Helical" evidence="1">
    <location>
        <begin position="52"/>
        <end position="73"/>
    </location>
</feature>
<name>A0ABS5UCV6_9BACT</name>
<evidence type="ECO:0008006" key="4">
    <source>
        <dbReference type="Google" id="ProtNLM"/>
    </source>
</evidence>
<gene>
    <name evidence="2" type="ORF">KJB30_16880</name>
</gene>
<protein>
    <recommendedName>
        <fullName evidence="4">ABC transporter permease</fullName>
    </recommendedName>
</protein>
<accession>A0ABS5UCV6</accession>
<organism evidence="2 3">
    <name type="scientific">Pelotalea chapellei</name>
    <dbReference type="NCBI Taxonomy" id="44671"/>
    <lineage>
        <taxon>Bacteria</taxon>
        <taxon>Pseudomonadati</taxon>
        <taxon>Thermodesulfobacteriota</taxon>
        <taxon>Desulfuromonadia</taxon>
        <taxon>Geobacterales</taxon>
        <taxon>Geobacteraceae</taxon>
        <taxon>Pelotalea</taxon>
    </lineage>
</organism>
<proteinExistence type="predicted"/>
<keyword evidence="1" id="KW-1133">Transmembrane helix</keyword>
<dbReference type="EMBL" id="JAHDYS010000022">
    <property type="protein sequence ID" value="MBT1073465.1"/>
    <property type="molecule type" value="Genomic_DNA"/>
</dbReference>
<evidence type="ECO:0000313" key="2">
    <source>
        <dbReference type="EMBL" id="MBT1073465.1"/>
    </source>
</evidence>
<sequence length="101" mass="11556">MMRNDGDQKLDALFATARREQPDTSALEAHFETRLMARLSERRTRVPWQLMIWRMLPAFAVIALLILICSFTLNPARSSDLFAAITGGQEEQMARNYLLGE</sequence>
<evidence type="ECO:0000313" key="3">
    <source>
        <dbReference type="Proteomes" id="UP000784128"/>
    </source>
</evidence>
<keyword evidence="1" id="KW-0472">Membrane</keyword>
<dbReference type="RefSeq" id="WP_214301536.1">
    <property type="nucleotide sequence ID" value="NZ_JAHDYS010000022.1"/>
</dbReference>